<dbReference type="Proteomes" id="UP001501446">
    <property type="component" value="Unassembled WGS sequence"/>
</dbReference>
<sequence length="451" mass="47688">MNTAHHCQELRIALYSHDSLGLGHTRRNLAIAQALSDTLPELTGRKLSGLLITGERTATSYRCPKGFDWLVVPGIRKGADKYEARHLGVRSERLINIRSSVIGGALDAFRPHIVIVDRHPFGIDGELIKPLENLKAAKPETTLVLGLREVLDAPEVAAEEWKRVGLDPVTDLFDRVWVYGDREIHDPLATGELPAEFAPMVDYTGLLSSGRKFSGRHNAATTPFLLTMLGGGSDGVNVARAAAAATVPAGVQHLVVTGPQMPAAERHSVEAAVGPSTTVTTKVSDGMSYVACADAVVSMAGYNTVAETLSTDTPALLVPRTTPRTEQIIRARGLGEAGAVDWVDPSEATSTFIGQWLAEAVANPAVRERQQSARAGLELNGLNRVVDLAADLAWLTDKTVASLPAAGANIVVGYSSDSGDVAEIDPAGAPRSAVTVPARSFQAAGVNHAAF</sequence>
<gene>
    <name evidence="2" type="ORF">GCM10025781_19400</name>
</gene>
<name>A0ABP8X9E1_9MICC</name>
<feature type="domain" description="Glycosyl transferase family 28 C-terminal" evidence="1">
    <location>
        <begin position="251"/>
        <end position="373"/>
    </location>
</feature>
<comment type="caution">
    <text evidence="2">The sequence shown here is derived from an EMBL/GenBank/DDBJ whole genome shotgun (WGS) entry which is preliminary data.</text>
</comment>
<accession>A0ABP8X9E1</accession>
<dbReference type="EMBL" id="BAABLN010000031">
    <property type="protein sequence ID" value="GAA4701182.1"/>
    <property type="molecule type" value="Genomic_DNA"/>
</dbReference>
<dbReference type="SUPFAM" id="SSF53756">
    <property type="entry name" value="UDP-Glycosyltransferase/glycogen phosphorylase"/>
    <property type="match status" value="1"/>
</dbReference>
<evidence type="ECO:0000313" key="2">
    <source>
        <dbReference type="EMBL" id="GAA4701182.1"/>
    </source>
</evidence>
<evidence type="ECO:0000313" key="3">
    <source>
        <dbReference type="Proteomes" id="UP001501446"/>
    </source>
</evidence>
<evidence type="ECO:0000259" key="1">
    <source>
        <dbReference type="Pfam" id="PF04101"/>
    </source>
</evidence>
<dbReference type="Gene3D" id="3.40.50.2000">
    <property type="entry name" value="Glycogen Phosphorylase B"/>
    <property type="match status" value="1"/>
</dbReference>
<dbReference type="PANTHER" id="PTHR21015:SF28">
    <property type="entry name" value="SLL1722 PROTEIN"/>
    <property type="match status" value="1"/>
</dbReference>
<organism evidence="2 3">
    <name type="scientific">Kocuria gwangalliensis</name>
    <dbReference type="NCBI Taxonomy" id="501592"/>
    <lineage>
        <taxon>Bacteria</taxon>
        <taxon>Bacillati</taxon>
        <taxon>Actinomycetota</taxon>
        <taxon>Actinomycetes</taxon>
        <taxon>Micrococcales</taxon>
        <taxon>Micrococcaceae</taxon>
        <taxon>Kocuria</taxon>
    </lineage>
</organism>
<dbReference type="RefSeq" id="WP_345311362.1">
    <property type="nucleotide sequence ID" value="NZ_BAABLN010000031.1"/>
</dbReference>
<proteinExistence type="predicted"/>
<dbReference type="InterPro" id="IPR007235">
    <property type="entry name" value="Glyco_trans_28_C"/>
</dbReference>
<reference evidence="3" key="1">
    <citation type="journal article" date="2019" name="Int. J. Syst. Evol. Microbiol.">
        <title>The Global Catalogue of Microorganisms (GCM) 10K type strain sequencing project: providing services to taxonomists for standard genome sequencing and annotation.</title>
        <authorList>
            <consortium name="The Broad Institute Genomics Platform"/>
            <consortium name="The Broad Institute Genome Sequencing Center for Infectious Disease"/>
            <person name="Wu L."/>
            <person name="Ma J."/>
        </authorList>
    </citation>
    <scope>NUCLEOTIDE SEQUENCE [LARGE SCALE GENOMIC DNA]</scope>
    <source>
        <strain evidence="3">JCM 18958</strain>
    </source>
</reference>
<dbReference type="Pfam" id="PF04101">
    <property type="entry name" value="Glyco_tran_28_C"/>
    <property type="match status" value="1"/>
</dbReference>
<dbReference type="PANTHER" id="PTHR21015">
    <property type="entry name" value="UDP-N-ACETYLGLUCOSAMINE--N-ACETYLMURAMYL-(PENTAPEPTIDE) PYROPHOSPHORYL-UNDECAPRENOL N-ACETYLGLUCOSAMINE TRANSFERASE 1"/>
    <property type="match status" value="1"/>
</dbReference>
<keyword evidence="3" id="KW-1185">Reference proteome</keyword>
<protein>
    <submittedName>
        <fullName evidence="2">Glycosyltransferase family protein</fullName>
    </submittedName>
</protein>